<feature type="chain" id="PRO_5045251582" description="Lipoprotein" evidence="1">
    <location>
        <begin position="23"/>
        <end position="359"/>
    </location>
</feature>
<evidence type="ECO:0008006" key="4">
    <source>
        <dbReference type="Google" id="ProtNLM"/>
    </source>
</evidence>
<dbReference type="InterPro" id="IPR010916">
    <property type="entry name" value="TonB_box_CS"/>
</dbReference>
<proteinExistence type="predicted"/>
<keyword evidence="1" id="KW-0732">Signal</keyword>
<dbReference type="EMBL" id="JAUKTR010000004">
    <property type="protein sequence ID" value="MDO1559875.1"/>
    <property type="molecule type" value="Genomic_DNA"/>
</dbReference>
<feature type="signal peptide" evidence="1">
    <location>
        <begin position="1"/>
        <end position="22"/>
    </location>
</feature>
<keyword evidence="3" id="KW-1185">Reference proteome</keyword>
<sequence>MTSVVLRRLALAGACVSLLALAACETPAPEAPPPPPPPPPLPTVALSSSVTDAASAYLTYMRQAAAQAPGFQDAQAIQNTLQVSASYEPGQMSRGVIAYAAVLALQDREFVQAVRELGRDPTVRAEMVRQLAADPAYAAQLPGAASAAGLVVAQLNADGQAVLRAGQAVKQDAYDIQRNSDPRHRWARRPVEGLQERLDRTKALSARSMAPDAQESARLYQAAHSGLGLSVVPGRTGAPYTPVVARGLALAALAALGEAGESNQALVDALLVDTDSPFCMNMAKLNLFQCLAVSRPNFEDVFCLAQHGLMDTGQCVMNAAGAVLPVEFGPPAVSLASNEGAAAQAEQSAQTAAGTAAGG</sequence>
<comment type="caution">
    <text evidence="2">The sequence shown here is derived from an EMBL/GenBank/DDBJ whole genome shotgun (WGS) entry which is preliminary data.</text>
</comment>
<dbReference type="RefSeq" id="WP_302110307.1">
    <property type="nucleotide sequence ID" value="NZ_JAUKTR010000004.1"/>
</dbReference>
<organism evidence="2 3">
    <name type="scientific">Peiella sedimenti</name>
    <dbReference type="NCBI Taxonomy" id="3061083"/>
    <lineage>
        <taxon>Bacteria</taxon>
        <taxon>Pseudomonadati</taxon>
        <taxon>Pseudomonadota</taxon>
        <taxon>Alphaproteobacteria</taxon>
        <taxon>Caulobacterales</taxon>
        <taxon>Caulobacteraceae</taxon>
        <taxon>Peiella</taxon>
    </lineage>
</organism>
<accession>A0ABT8SMR9</accession>
<gene>
    <name evidence="2" type="ORF">Q0812_10605</name>
</gene>
<evidence type="ECO:0000313" key="2">
    <source>
        <dbReference type="EMBL" id="MDO1559875.1"/>
    </source>
</evidence>
<reference evidence="2" key="1">
    <citation type="submission" date="2023-07" db="EMBL/GenBank/DDBJ databases">
        <title>Brevundimonas soil sp. nov., isolated from the soil of chemical plant.</title>
        <authorList>
            <person name="Wu N."/>
        </authorList>
    </citation>
    <scope>NUCLEOTIDE SEQUENCE</scope>
    <source>
        <strain evidence="2">XZ-24</strain>
    </source>
</reference>
<name>A0ABT8SMR9_9CAUL</name>
<dbReference type="PROSITE" id="PS00430">
    <property type="entry name" value="TONB_DEPENDENT_REC_1"/>
    <property type="match status" value="1"/>
</dbReference>
<dbReference type="Proteomes" id="UP001169063">
    <property type="component" value="Unassembled WGS sequence"/>
</dbReference>
<evidence type="ECO:0000313" key="3">
    <source>
        <dbReference type="Proteomes" id="UP001169063"/>
    </source>
</evidence>
<dbReference type="PROSITE" id="PS51257">
    <property type="entry name" value="PROKAR_LIPOPROTEIN"/>
    <property type="match status" value="1"/>
</dbReference>
<evidence type="ECO:0000256" key="1">
    <source>
        <dbReference type="SAM" id="SignalP"/>
    </source>
</evidence>
<protein>
    <recommendedName>
        <fullName evidence="4">Lipoprotein</fullName>
    </recommendedName>
</protein>